<dbReference type="EC" id="1.5.3.1" evidence="1"/>
<organism evidence="1 2">
    <name type="scientific">Salipiger abyssi</name>
    <dbReference type="NCBI Taxonomy" id="1250539"/>
    <lineage>
        <taxon>Bacteria</taxon>
        <taxon>Pseudomonadati</taxon>
        <taxon>Pseudomonadota</taxon>
        <taxon>Alphaproteobacteria</taxon>
        <taxon>Rhodobacterales</taxon>
        <taxon>Roseobacteraceae</taxon>
        <taxon>Salipiger</taxon>
    </lineage>
</organism>
<keyword evidence="1" id="KW-0560">Oxidoreductase</keyword>
<dbReference type="STRING" id="1250539.Ga0080574_TMP2523"/>
<sequence>MHDLAPLTALGAPAPRRIRHGALTLSEDPGLALASLALRRGQREPSPFGLTLPGPGAWRAGTGVAAFWTGPGQWMIEAPGRAEEDFTAALAAEAPGASVTEQTDGWAAFEIASSQGAAPLLRLAEKLVNLPPDALAPGRATRTGLHHMSVFVLRRSEDRLSVLGMRSAAGSLWHALTQAAHRLETPE</sequence>
<keyword evidence="2" id="KW-1185">Reference proteome</keyword>
<dbReference type="InterPro" id="IPR027266">
    <property type="entry name" value="TrmE/GcvT-like"/>
</dbReference>
<protein>
    <submittedName>
        <fullName evidence="1">Sarcosine oxidase subunit gamma</fullName>
        <ecNumber evidence="1">1.5.3.1</ecNumber>
    </submittedName>
</protein>
<dbReference type="RefSeq" id="WP_076699681.1">
    <property type="nucleotide sequence ID" value="NZ_CP015093.1"/>
</dbReference>
<dbReference type="AlphaFoldDB" id="A0A1P8UTZ2"/>
<dbReference type="Proteomes" id="UP000187059">
    <property type="component" value="Chromosome"/>
</dbReference>
<dbReference type="GO" id="GO:0008115">
    <property type="term" value="F:sarcosine oxidase activity"/>
    <property type="evidence" value="ECO:0007669"/>
    <property type="project" value="UniProtKB-EC"/>
</dbReference>
<dbReference type="Gene3D" id="3.30.1360.120">
    <property type="entry name" value="Probable tRNA modification gtpase trme, domain 1"/>
    <property type="match status" value="1"/>
</dbReference>
<proteinExistence type="predicted"/>
<gene>
    <name evidence="1" type="ORF">Ga0080574_TMP2523</name>
</gene>
<reference evidence="1 2" key="1">
    <citation type="submission" date="2016-04" db="EMBL/GenBank/DDBJ databases">
        <title>Deep-sea bacteria in the southern Pacific.</title>
        <authorList>
            <person name="Tang K."/>
        </authorList>
    </citation>
    <scope>NUCLEOTIDE SEQUENCE [LARGE SCALE GENOMIC DNA]</scope>
    <source>
        <strain evidence="1 2">JLT2014</strain>
    </source>
</reference>
<name>A0A1P8UTZ2_9RHOB</name>
<evidence type="ECO:0000313" key="1">
    <source>
        <dbReference type="EMBL" id="APZ52857.1"/>
    </source>
</evidence>
<accession>A0A1P8UTZ2</accession>
<dbReference type="OrthoDB" id="7356349at2"/>
<dbReference type="KEGG" id="paby:Ga0080574_TMP2523"/>
<evidence type="ECO:0000313" key="2">
    <source>
        <dbReference type="Proteomes" id="UP000187059"/>
    </source>
</evidence>
<dbReference type="EMBL" id="CP015093">
    <property type="protein sequence ID" value="APZ52857.1"/>
    <property type="molecule type" value="Genomic_DNA"/>
</dbReference>